<evidence type="ECO:0000256" key="1">
    <source>
        <dbReference type="SAM" id="MobiDB-lite"/>
    </source>
</evidence>
<feature type="region of interest" description="Disordered" evidence="1">
    <location>
        <begin position="138"/>
        <end position="188"/>
    </location>
</feature>
<keyword evidence="3" id="KW-1185">Reference proteome</keyword>
<evidence type="ECO:0000313" key="2">
    <source>
        <dbReference type="EMBL" id="KAK0729440.1"/>
    </source>
</evidence>
<proteinExistence type="predicted"/>
<comment type="caution">
    <text evidence="2">The sequence shown here is derived from an EMBL/GenBank/DDBJ whole genome shotgun (WGS) entry which is preliminary data.</text>
</comment>
<accession>A0AA40E750</accession>
<reference evidence="2" key="1">
    <citation type="submission" date="2023-06" db="EMBL/GenBank/DDBJ databases">
        <title>Genome-scale phylogeny and comparative genomics of the fungal order Sordariales.</title>
        <authorList>
            <consortium name="Lawrence Berkeley National Laboratory"/>
            <person name="Hensen N."/>
            <person name="Bonometti L."/>
            <person name="Westerberg I."/>
            <person name="Brannstrom I.O."/>
            <person name="Guillou S."/>
            <person name="Cros-Aarteil S."/>
            <person name="Calhoun S."/>
            <person name="Haridas S."/>
            <person name="Kuo A."/>
            <person name="Mondo S."/>
            <person name="Pangilinan J."/>
            <person name="Riley R."/>
            <person name="Labutti K."/>
            <person name="Andreopoulos B."/>
            <person name="Lipzen A."/>
            <person name="Chen C."/>
            <person name="Yanf M."/>
            <person name="Daum C."/>
            <person name="Ng V."/>
            <person name="Clum A."/>
            <person name="Steindorff A."/>
            <person name="Ohm R."/>
            <person name="Martin F."/>
            <person name="Silar P."/>
            <person name="Natvig D."/>
            <person name="Lalanne C."/>
            <person name="Gautier V."/>
            <person name="Ament-Velasquez S.L."/>
            <person name="Kruys A."/>
            <person name="Hutchinson M.I."/>
            <person name="Powell A.J."/>
            <person name="Barry K."/>
            <person name="Miller A.N."/>
            <person name="Grigoriev I.V."/>
            <person name="Debuchy R."/>
            <person name="Gladieux P."/>
            <person name="Thoren M.H."/>
            <person name="Johannesson H."/>
        </authorList>
    </citation>
    <scope>NUCLEOTIDE SEQUENCE</scope>
    <source>
        <strain evidence="2">SMH4607-1</strain>
    </source>
</reference>
<dbReference type="EMBL" id="JAUKUA010000001">
    <property type="protein sequence ID" value="KAK0729440.1"/>
    <property type="molecule type" value="Genomic_DNA"/>
</dbReference>
<evidence type="ECO:0000313" key="3">
    <source>
        <dbReference type="Proteomes" id="UP001172102"/>
    </source>
</evidence>
<dbReference type="AlphaFoldDB" id="A0AA40E750"/>
<name>A0AA40E750_9PEZI</name>
<organism evidence="2 3">
    <name type="scientific">Lasiosphaeris hirsuta</name>
    <dbReference type="NCBI Taxonomy" id="260670"/>
    <lineage>
        <taxon>Eukaryota</taxon>
        <taxon>Fungi</taxon>
        <taxon>Dikarya</taxon>
        <taxon>Ascomycota</taxon>
        <taxon>Pezizomycotina</taxon>
        <taxon>Sordariomycetes</taxon>
        <taxon>Sordariomycetidae</taxon>
        <taxon>Sordariales</taxon>
        <taxon>Lasiosphaeriaceae</taxon>
        <taxon>Lasiosphaeris</taxon>
    </lineage>
</organism>
<dbReference type="Proteomes" id="UP001172102">
    <property type="component" value="Unassembled WGS sequence"/>
</dbReference>
<feature type="compositionally biased region" description="Polar residues" evidence="1">
    <location>
        <begin position="138"/>
        <end position="150"/>
    </location>
</feature>
<gene>
    <name evidence="2" type="ORF">B0H67DRAFT_547609</name>
</gene>
<feature type="compositionally biased region" description="Basic and acidic residues" evidence="1">
    <location>
        <begin position="176"/>
        <end position="187"/>
    </location>
</feature>
<protein>
    <submittedName>
        <fullName evidence="2">Uncharacterized protein</fullName>
    </submittedName>
</protein>
<sequence>MSPKITPAIVAVELHPPEYYEDKDAIFDDDDLGTDLNWKIAKLPSGLLTSAREDLISGINGHISTSHPYGIFPCGEVMVAMLRNLAKSYALTLTHNIVTNGPTAAALPARLGSATPVRNPVNMFGSHLTNTPMLDLSIPSTPGTHSSPGNLRSAVTAPNPTPKRAPPSARKTTTGKMEDELKARQEGEFSTPTDTTYYIELTRNWKCDQGAKCKNYRASQGFIFCYMEDGSSYH</sequence>